<proteinExistence type="inferred from homology"/>
<name>A0A078I3S1_BRANA</name>
<dbReference type="EMBL" id="LK032568">
    <property type="protein sequence ID" value="CDY43773.1"/>
    <property type="molecule type" value="Genomic_DNA"/>
</dbReference>
<evidence type="ECO:0000256" key="1">
    <source>
        <dbReference type="ARBA" id="ARBA00010105"/>
    </source>
</evidence>
<evidence type="ECO:0000313" key="2">
    <source>
        <dbReference type="EMBL" id="CAF2087815.1"/>
    </source>
</evidence>
<sequence>MFELLHARDSIRSVIASLRWRLCPSPAEIRELVFPLPYSSLTSFKLKKVCLNVIVLVQHFGKEIIAKELNVDQDHPDVLRLFLAVYKSFMEAIDAVDNGINRYDTDQPPRYVNNTHLSSRVGRLNLDWIDPDQSQEKENEAFKLAMALAGKEFLQSLRFHARSWLSARSIVMQCLEERFKTDPSGEIMELKNFCPVSAFTVHSSCQCYSQ</sequence>
<reference evidence="2" key="3">
    <citation type="submission" date="2021-01" db="EMBL/GenBank/DDBJ databases">
        <authorList>
            <consortium name="Genoscope - CEA"/>
            <person name="William W."/>
        </authorList>
    </citation>
    <scope>NUCLEOTIDE SEQUENCE</scope>
</reference>
<organism evidence="3 4">
    <name type="scientific">Brassica napus</name>
    <name type="common">Rape</name>
    <dbReference type="NCBI Taxonomy" id="3708"/>
    <lineage>
        <taxon>Eukaryota</taxon>
        <taxon>Viridiplantae</taxon>
        <taxon>Streptophyta</taxon>
        <taxon>Embryophyta</taxon>
        <taxon>Tracheophyta</taxon>
        <taxon>Spermatophyta</taxon>
        <taxon>Magnoliopsida</taxon>
        <taxon>eudicotyledons</taxon>
        <taxon>Gunneridae</taxon>
        <taxon>Pentapetalae</taxon>
        <taxon>rosids</taxon>
        <taxon>malvids</taxon>
        <taxon>Brassicales</taxon>
        <taxon>Brassicaceae</taxon>
        <taxon>Brassiceae</taxon>
        <taxon>Brassica</taxon>
    </lineage>
</organism>
<reference evidence="3" key="2">
    <citation type="submission" date="2014-06" db="EMBL/GenBank/DDBJ databases">
        <authorList>
            <person name="Genoscope - CEA"/>
        </authorList>
    </citation>
    <scope>NUCLEOTIDE SEQUENCE</scope>
</reference>
<dbReference type="Proteomes" id="UP000028999">
    <property type="component" value="Unassembled WGS sequence"/>
</dbReference>
<evidence type="ECO:0000313" key="3">
    <source>
        <dbReference type="EMBL" id="CDY43773.1"/>
    </source>
</evidence>
<dbReference type="InterPro" id="IPR003226">
    <property type="entry name" value="MYG1_exonuclease"/>
</dbReference>
<dbReference type="PANTHER" id="PTHR11215:SF1">
    <property type="entry name" value="MYG1 EXONUCLEASE"/>
    <property type="match status" value="1"/>
</dbReference>
<dbReference type="OMA" id="XLPLPEI"/>
<accession>A0A078I3S1</accession>
<evidence type="ECO:0000313" key="4">
    <source>
        <dbReference type="Proteomes" id="UP000028999"/>
    </source>
</evidence>
<protein>
    <submittedName>
        <fullName evidence="2">(rape) hypothetical protein</fullName>
    </submittedName>
    <submittedName>
        <fullName evidence="3">BnaA06g23090D protein</fullName>
    </submittedName>
</protein>
<dbReference type="PaxDb" id="3708-A0A078I3S1"/>
<dbReference type="EMBL" id="HG994360">
    <property type="protein sequence ID" value="CAF2087815.1"/>
    <property type="molecule type" value="Genomic_DNA"/>
</dbReference>
<dbReference type="STRING" id="3708.A0A078I3S1"/>
<reference evidence="3 4" key="1">
    <citation type="journal article" date="2014" name="Science">
        <title>Plant genetics. Early allopolyploid evolution in the post-Neolithic Brassica napus oilseed genome.</title>
        <authorList>
            <person name="Chalhoub B."/>
            <person name="Denoeud F."/>
            <person name="Liu S."/>
            <person name="Parkin I.A."/>
            <person name="Tang H."/>
            <person name="Wang X."/>
            <person name="Chiquet J."/>
            <person name="Belcram H."/>
            <person name="Tong C."/>
            <person name="Samans B."/>
            <person name="Correa M."/>
            <person name="Da Silva C."/>
            <person name="Just J."/>
            <person name="Falentin C."/>
            <person name="Koh C.S."/>
            <person name="Le Clainche I."/>
            <person name="Bernard M."/>
            <person name="Bento P."/>
            <person name="Noel B."/>
            <person name="Labadie K."/>
            <person name="Alberti A."/>
            <person name="Charles M."/>
            <person name="Arnaud D."/>
            <person name="Guo H."/>
            <person name="Daviaud C."/>
            <person name="Alamery S."/>
            <person name="Jabbari K."/>
            <person name="Zhao M."/>
            <person name="Edger P.P."/>
            <person name="Chelaifa H."/>
            <person name="Tack D."/>
            <person name="Lassalle G."/>
            <person name="Mestiri I."/>
            <person name="Schnel N."/>
            <person name="Le Paslier M.C."/>
            <person name="Fan G."/>
            <person name="Renault V."/>
            <person name="Bayer P.E."/>
            <person name="Golicz A.A."/>
            <person name="Manoli S."/>
            <person name="Lee T.H."/>
            <person name="Thi V.H."/>
            <person name="Chalabi S."/>
            <person name="Hu Q."/>
            <person name="Fan C."/>
            <person name="Tollenaere R."/>
            <person name="Lu Y."/>
            <person name="Battail C."/>
            <person name="Shen J."/>
            <person name="Sidebottom C.H."/>
            <person name="Wang X."/>
            <person name="Canaguier A."/>
            <person name="Chauveau A."/>
            <person name="Berard A."/>
            <person name="Deniot G."/>
            <person name="Guan M."/>
            <person name="Liu Z."/>
            <person name="Sun F."/>
            <person name="Lim Y.P."/>
            <person name="Lyons E."/>
            <person name="Town C.D."/>
            <person name="Bancroft I."/>
            <person name="Wang X."/>
            <person name="Meng J."/>
            <person name="Ma J."/>
            <person name="Pires J.C."/>
            <person name="King G.J."/>
            <person name="Brunel D."/>
            <person name="Delourme R."/>
            <person name="Renard M."/>
            <person name="Aury J.M."/>
            <person name="Adams K.L."/>
            <person name="Batley J."/>
            <person name="Snowdon R.J."/>
            <person name="Tost J."/>
            <person name="Edwards D."/>
            <person name="Zhou Y."/>
            <person name="Hua W."/>
            <person name="Sharpe A.G."/>
            <person name="Paterson A.H."/>
            <person name="Guan C."/>
            <person name="Wincker P."/>
        </authorList>
    </citation>
    <scope>NUCLEOTIDE SEQUENCE [LARGE SCALE GENOMIC DNA]</scope>
    <source>
        <strain evidence="4">cv. Darmor-bzh</strain>
    </source>
</reference>
<dbReference type="GO" id="GO:0005737">
    <property type="term" value="C:cytoplasm"/>
    <property type="evidence" value="ECO:0000318"/>
    <property type="project" value="GO_Central"/>
</dbReference>
<dbReference type="PANTHER" id="PTHR11215">
    <property type="entry name" value="METAL DEPENDENT HYDROLASE - RELATED"/>
    <property type="match status" value="1"/>
</dbReference>
<dbReference type="Pfam" id="PF03690">
    <property type="entry name" value="MYG1_exonuc"/>
    <property type="match status" value="1"/>
</dbReference>
<keyword evidence="4" id="KW-1185">Reference proteome</keyword>
<dbReference type="Proteomes" id="UP001295469">
    <property type="component" value="Chromosome A06"/>
</dbReference>
<dbReference type="Gramene" id="CDY43773">
    <property type="protein sequence ID" value="CDY43773"/>
    <property type="gene ID" value="GSBRNA2T00077273001"/>
</dbReference>
<dbReference type="AlphaFoldDB" id="A0A078I3S1"/>
<comment type="similarity">
    <text evidence="1">Belongs to the MYG1 family.</text>
</comment>
<gene>
    <name evidence="3" type="primary">BnaA06g23090D</name>
    <name evidence="2" type="ORF">DARMORV10_A06P30570.1</name>
    <name evidence="3" type="ORF">GSBRNA2T00077273001</name>
</gene>
<dbReference type="GO" id="GO:0005634">
    <property type="term" value="C:nucleus"/>
    <property type="evidence" value="ECO:0000318"/>
    <property type="project" value="GO_Central"/>
</dbReference>